<keyword evidence="1" id="KW-0472">Membrane</keyword>
<feature type="transmembrane region" description="Helical" evidence="1">
    <location>
        <begin position="56"/>
        <end position="77"/>
    </location>
</feature>
<feature type="transmembrane region" description="Helical" evidence="1">
    <location>
        <begin position="20"/>
        <end position="44"/>
    </location>
</feature>
<dbReference type="OrthoDB" id="3267806at2759"/>
<organism evidence="2 3">
    <name type="scientific">Psilocybe cf. subviscida</name>
    <dbReference type="NCBI Taxonomy" id="2480587"/>
    <lineage>
        <taxon>Eukaryota</taxon>
        <taxon>Fungi</taxon>
        <taxon>Dikarya</taxon>
        <taxon>Basidiomycota</taxon>
        <taxon>Agaricomycotina</taxon>
        <taxon>Agaricomycetes</taxon>
        <taxon>Agaricomycetidae</taxon>
        <taxon>Agaricales</taxon>
        <taxon>Agaricineae</taxon>
        <taxon>Strophariaceae</taxon>
        <taxon>Psilocybe</taxon>
    </lineage>
</organism>
<protein>
    <submittedName>
        <fullName evidence="2">Uncharacterized protein</fullName>
    </submittedName>
</protein>
<evidence type="ECO:0000313" key="2">
    <source>
        <dbReference type="EMBL" id="KAF5318176.1"/>
    </source>
</evidence>
<reference evidence="2 3" key="1">
    <citation type="journal article" date="2020" name="ISME J.">
        <title>Uncovering the hidden diversity of litter-decomposition mechanisms in mushroom-forming fungi.</title>
        <authorList>
            <person name="Floudas D."/>
            <person name="Bentzer J."/>
            <person name="Ahren D."/>
            <person name="Johansson T."/>
            <person name="Persson P."/>
            <person name="Tunlid A."/>
        </authorList>
    </citation>
    <scope>NUCLEOTIDE SEQUENCE [LARGE SCALE GENOMIC DNA]</scope>
    <source>
        <strain evidence="2 3">CBS 101986</strain>
    </source>
</reference>
<sequence>MANNKVGSFAFDFSLLYDISVILGVSTGLYGVNVALSTSCLYLLTTARDQTQYRPAKLVAFFIYILGMLGLATYAVVSVSQNTSRLSGITTTSNISPGGLYPQGEATIALPFMILGADAFMIWRCYILYQGISKPKRVMTYTVLVLLGTVSTASSVLFIVGFERPNAALVEIAPQVWHDHVPDLTLKSKSMLALLAVTTVTNISTSTLITARLIHAHKVLSISEASPGYGNSPYINAIVRHSGVMVFGLAALPQICVMSPLLIVYRISLGRRTSVSIIEETTRRGRIAFAQSRASTYRSEPINWVPQKLATSNE</sequence>
<dbReference type="AlphaFoldDB" id="A0A8H5EZK7"/>
<feature type="transmembrane region" description="Helical" evidence="1">
    <location>
        <begin position="141"/>
        <end position="162"/>
    </location>
</feature>
<dbReference type="Proteomes" id="UP000567179">
    <property type="component" value="Unassembled WGS sequence"/>
</dbReference>
<evidence type="ECO:0000256" key="1">
    <source>
        <dbReference type="SAM" id="Phobius"/>
    </source>
</evidence>
<keyword evidence="3" id="KW-1185">Reference proteome</keyword>
<feature type="transmembrane region" description="Helical" evidence="1">
    <location>
        <begin position="108"/>
        <end position="129"/>
    </location>
</feature>
<feature type="transmembrane region" description="Helical" evidence="1">
    <location>
        <begin position="244"/>
        <end position="265"/>
    </location>
</feature>
<evidence type="ECO:0000313" key="3">
    <source>
        <dbReference type="Proteomes" id="UP000567179"/>
    </source>
</evidence>
<comment type="caution">
    <text evidence="2">The sequence shown here is derived from an EMBL/GenBank/DDBJ whole genome shotgun (WGS) entry which is preliminary data.</text>
</comment>
<keyword evidence="1" id="KW-0812">Transmembrane</keyword>
<name>A0A8H5EZK7_9AGAR</name>
<dbReference type="EMBL" id="JAACJJ010000031">
    <property type="protein sequence ID" value="KAF5318176.1"/>
    <property type="molecule type" value="Genomic_DNA"/>
</dbReference>
<accession>A0A8H5EZK7</accession>
<keyword evidence="1" id="KW-1133">Transmembrane helix</keyword>
<gene>
    <name evidence="2" type="ORF">D9619_012062</name>
</gene>
<proteinExistence type="predicted"/>